<dbReference type="GO" id="GO:0008780">
    <property type="term" value="F:acyl-[acyl-carrier-protein]-UDP-N-acetylglucosamine O-acyltransferase activity"/>
    <property type="evidence" value="ECO:0007669"/>
    <property type="project" value="UniProtKB-EC"/>
</dbReference>
<keyword evidence="2" id="KW-0444">Lipid biosynthesis</keyword>
<dbReference type="EMBL" id="JBFOCI010000008">
    <property type="protein sequence ID" value="MEW9808399.1"/>
    <property type="molecule type" value="Genomic_DNA"/>
</dbReference>
<reference evidence="9 10" key="1">
    <citation type="submission" date="2024-06" db="EMBL/GenBank/DDBJ databases">
        <authorList>
            <person name="Tuo L."/>
        </authorList>
    </citation>
    <scope>NUCLEOTIDE SEQUENCE [LARGE SCALE GENOMIC DNA]</scope>
    <source>
        <strain evidence="9 10">ZMM04-5</strain>
    </source>
</reference>
<evidence type="ECO:0000256" key="6">
    <source>
        <dbReference type="ARBA" id="ARBA00023098"/>
    </source>
</evidence>
<evidence type="ECO:0000256" key="7">
    <source>
        <dbReference type="ARBA" id="ARBA00023315"/>
    </source>
</evidence>
<evidence type="ECO:0000256" key="5">
    <source>
        <dbReference type="ARBA" id="ARBA00022737"/>
    </source>
</evidence>
<evidence type="ECO:0000313" key="9">
    <source>
        <dbReference type="EMBL" id="MEW9808399.1"/>
    </source>
</evidence>
<evidence type="ECO:0000256" key="1">
    <source>
        <dbReference type="ARBA" id="ARBA00022490"/>
    </source>
</evidence>
<dbReference type="EC" id="2.3.1.129" evidence="9"/>
<dbReference type="Gene3D" id="1.20.1180.10">
    <property type="entry name" value="Udp N-acetylglucosamine O-acyltransferase, C-terminal domain"/>
    <property type="match status" value="1"/>
</dbReference>
<keyword evidence="4 9" id="KW-0808">Transferase</keyword>
<keyword evidence="5" id="KW-0677">Repeat</keyword>
<dbReference type="Gene3D" id="2.160.10.10">
    <property type="entry name" value="Hexapeptide repeat proteins"/>
    <property type="match status" value="1"/>
</dbReference>
<dbReference type="PIRSF" id="PIRSF000456">
    <property type="entry name" value="UDP-GlcNAc_acltr"/>
    <property type="match status" value="1"/>
</dbReference>
<proteinExistence type="predicted"/>
<keyword evidence="7 9" id="KW-0012">Acyltransferase</keyword>
<dbReference type="NCBIfam" id="TIGR01852">
    <property type="entry name" value="lipid_A_lpxA"/>
    <property type="match status" value="1"/>
</dbReference>
<keyword evidence="10" id="KW-1185">Reference proteome</keyword>
<protein>
    <submittedName>
        <fullName evidence="9">Acyl-ACP--UDP-N-acetylglucosamine O-acyltransferase</fullName>
        <ecNumber evidence="9">2.3.1.129</ecNumber>
    </submittedName>
</protein>
<dbReference type="InterPro" id="IPR018357">
    <property type="entry name" value="Hexapep_transf_CS"/>
</dbReference>
<dbReference type="RefSeq" id="WP_367725633.1">
    <property type="nucleotide sequence ID" value="NZ_JBFOCI010000008.1"/>
</dbReference>
<evidence type="ECO:0000256" key="4">
    <source>
        <dbReference type="ARBA" id="ARBA00022679"/>
    </source>
</evidence>
<evidence type="ECO:0000256" key="2">
    <source>
        <dbReference type="ARBA" id="ARBA00022516"/>
    </source>
</evidence>
<keyword evidence="3" id="KW-0441">Lipid A biosynthesis</keyword>
<gene>
    <name evidence="9" type="primary">lpxA</name>
    <name evidence="9" type="ORF">ABUE31_20605</name>
</gene>
<sequence>MQQTTSPDTTIHPLALVEPGAELGVGVTVGPFCHVEAGATVGDRVELSSHVVVHRGVSVGEGCTVSSMAVLGAPPQNTKHKGGPTTLVIGRKCTIREGVTMHRGTDGSRGETTVGDNGNFLAYSHIAHDCVVGNNVTMANVATLGGHVEVGDFVTLGGLVAVHQMTRIGHHAFAGGAAIIDGDIIPYGMVMGNRARLRGLNVIGMRRSGVARADIFALRKAYKMIFDPRRSVAENIPDAERAFGQSAIVRDVLDFMQERGKRHFTVPPLREAADDDDDDD</sequence>
<dbReference type="InterPro" id="IPR029098">
    <property type="entry name" value="Acetyltransf_C"/>
</dbReference>
<dbReference type="PANTHER" id="PTHR43480">
    <property type="entry name" value="ACYL-[ACYL-CARRIER-PROTEIN]--UDP-N-ACETYLGLUCOSAMINE O-ACYLTRANSFERASE"/>
    <property type="match status" value="1"/>
</dbReference>
<keyword evidence="6" id="KW-0443">Lipid metabolism</keyword>
<accession>A0ABV3R4Z8</accession>
<dbReference type="Pfam" id="PF13720">
    <property type="entry name" value="Acetyltransf_11"/>
    <property type="match status" value="1"/>
</dbReference>
<comment type="caution">
    <text evidence="9">The sequence shown here is derived from an EMBL/GenBank/DDBJ whole genome shotgun (WGS) entry which is preliminary data.</text>
</comment>
<dbReference type="PROSITE" id="PS00101">
    <property type="entry name" value="HEXAPEP_TRANSFERASES"/>
    <property type="match status" value="1"/>
</dbReference>
<dbReference type="Proteomes" id="UP001556196">
    <property type="component" value="Unassembled WGS sequence"/>
</dbReference>
<evidence type="ECO:0000259" key="8">
    <source>
        <dbReference type="Pfam" id="PF13720"/>
    </source>
</evidence>
<dbReference type="PANTHER" id="PTHR43480:SF1">
    <property type="entry name" value="ACYL-[ACYL-CARRIER-PROTEIN]--UDP-N-ACETYLGLUCOSAMINE O-ACYLTRANSFERASE, MITOCHONDRIAL-RELATED"/>
    <property type="match status" value="1"/>
</dbReference>
<evidence type="ECO:0000313" key="10">
    <source>
        <dbReference type="Proteomes" id="UP001556196"/>
    </source>
</evidence>
<dbReference type="InterPro" id="IPR037157">
    <property type="entry name" value="Acetyltransf_C_sf"/>
</dbReference>
<name>A0ABV3R4Z8_9HYPH</name>
<dbReference type="SUPFAM" id="SSF51161">
    <property type="entry name" value="Trimeric LpxA-like enzymes"/>
    <property type="match status" value="1"/>
</dbReference>
<keyword evidence="1" id="KW-0963">Cytoplasm</keyword>
<dbReference type="InterPro" id="IPR011004">
    <property type="entry name" value="Trimer_LpxA-like_sf"/>
</dbReference>
<evidence type="ECO:0000256" key="3">
    <source>
        <dbReference type="ARBA" id="ARBA00022556"/>
    </source>
</evidence>
<organism evidence="9 10">
    <name type="scientific">Mesorhizobium marinum</name>
    <dbReference type="NCBI Taxonomy" id="3228790"/>
    <lineage>
        <taxon>Bacteria</taxon>
        <taxon>Pseudomonadati</taxon>
        <taxon>Pseudomonadota</taxon>
        <taxon>Alphaproteobacteria</taxon>
        <taxon>Hyphomicrobiales</taxon>
        <taxon>Phyllobacteriaceae</taxon>
        <taxon>Mesorhizobium</taxon>
    </lineage>
</organism>
<dbReference type="NCBIfam" id="NF003657">
    <property type="entry name" value="PRK05289.1"/>
    <property type="match status" value="1"/>
</dbReference>
<dbReference type="CDD" id="cd03351">
    <property type="entry name" value="LbH_UDP-GlcNAc_AT"/>
    <property type="match status" value="1"/>
</dbReference>
<dbReference type="InterPro" id="IPR010137">
    <property type="entry name" value="Lipid_A_LpxA"/>
</dbReference>
<feature type="domain" description="UDP N-acetylglucosamine O-acyltransferase C-terminal" evidence="8">
    <location>
        <begin position="183"/>
        <end position="259"/>
    </location>
</feature>